<dbReference type="InterPro" id="IPR016040">
    <property type="entry name" value="NAD(P)-bd_dom"/>
</dbReference>
<dbReference type="Pfam" id="PF13781">
    <property type="entry name" value="DoxX_3"/>
    <property type="match status" value="1"/>
</dbReference>
<dbReference type="InterPro" id="IPR036291">
    <property type="entry name" value="NAD(P)-bd_dom_sf"/>
</dbReference>
<comment type="caution">
    <text evidence="3">The sequence shown here is derived from an EMBL/GenBank/DDBJ whole genome shotgun (WGS) entry which is preliminary data.</text>
</comment>
<sequence>MRVLVTGASGFIGKHLVRHLLDAGHEVTGSTRNPAKLQQTIPGLRAIAADFATDHDPAVWQPRVAGMDVVINATGIFEERGKQNFMAVHRDAPIALFRACQTAGVRRVIQISALGADAQASTAFHLSKKAADDQLASSSLDWAIIYPSIVYGPGEASMGFFKAIAALPLIPLVGNGEQQVQPIHVEDLCRGIQRLVESRKPLHTRLPAVGPEPVTFRRLLEILRAWLGDRPAPMLTTPLALARPGADLLGRLGVAPVNADGISMLLRGNTASPAAWVERTGVKPRSLQQAFPPGAATEAERWHARLFFLKPLLRLSLALVWIITGLLSLGIYPIADSHALLARTGLHGIPASIALYGAALLDLVLGLALLFRYHLQGIALLQILVMLTFSVIIAIALPEFWLHPYGPLLKNLPMITATLVMMALEKR</sequence>
<dbReference type="Pfam" id="PF13460">
    <property type="entry name" value="NAD_binding_10"/>
    <property type="match status" value="1"/>
</dbReference>
<feature type="transmembrane region" description="Helical" evidence="1">
    <location>
        <begin position="378"/>
        <end position="402"/>
    </location>
</feature>
<evidence type="ECO:0000313" key="4">
    <source>
        <dbReference type="Proteomes" id="UP001446205"/>
    </source>
</evidence>
<accession>A0ABU9DCZ8</accession>
<dbReference type="Proteomes" id="UP001446205">
    <property type="component" value="Unassembled WGS sequence"/>
</dbReference>
<dbReference type="CDD" id="cd05271">
    <property type="entry name" value="NDUFA9_like_SDR_a"/>
    <property type="match status" value="1"/>
</dbReference>
<evidence type="ECO:0000259" key="2">
    <source>
        <dbReference type="Pfam" id="PF13460"/>
    </source>
</evidence>
<dbReference type="InterPro" id="IPR051207">
    <property type="entry name" value="ComplexI_NDUFA9_subunit"/>
</dbReference>
<dbReference type="PANTHER" id="PTHR12126">
    <property type="entry name" value="NADH-UBIQUINONE OXIDOREDUCTASE 39 KDA SUBUNIT-RELATED"/>
    <property type="match status" value="1"/>
</dbReference>
<keyword evidence="4" id="KW-1185">Reference proteome</keyword>
<dbReference type="InterPro" id="IPR025695">
    <property type="entry name" value="DoxX-like"/>
</dbReference>
<name>A0ABU9DCZ8_9PROT</name>
<keyword evidence="1" id="KW-0812">Transmembrane</keyword>
<keyword evidence="1" id="KW-0472">Membrane</keyword>
<organism evidence="3 4">
    <name type="scientific">Thermithiobacillus plumbiphilus</name>
    <dbReference type="NCBI Taxonomy" id="1729899"/>
    <lineage>
        <taxon>Bacteria</taxon>
        <taxon>Pseudomonadati</taxon>
        <taxon>Pseudomonadota</taxon>
        <taxon>Acidithiobacillia</taxon>
        <taxon>Acidithiobacillales</taxon>
        <taxon>Thermithiobacillaceae</taxon>
        <taxon>Thermithiobacillus</taxon>
    </lineage>
</organism>
<gene>
    <name evidence="3" type="ORF">WOB96_13170</name>
</gene>
<dbReference type="SUPFAM" id="SSF51735">
    <property type="entry name" value="NAD(P)-binding Rossmann-fold domains"/>
    <property type="match status" value="1"/>
</dbReference>
<proteinExistence type="predicted"/>
<dbReference type="RefSeq" id="WP_341371758.1">
    <property type="nucleotide sequence ID" value="NZ_JBBPCO010000015.1"/>
</dbReference>
<reference evidence="3 4" key="1">
    <citation type="submission" date="2024-04" db="EMBL/GenBank/DDBJ databases">
        <authorList>
            <person name="Abashina T."/>
            <person name="Shaikin A."/>
        </authorList>
    </citation>
    <scope>NUCLEOTIDE SEQUENCE [LARGE SCALE GENOMIC DNA]</scope>
    <source>
        <strain evidence="3 4">AAFK</strain>
    </source>
</reference>
<feature type="transmembrane region" description="Helical" evidence="1">
    <location>
        <begin position="312"/>
        <end position="335"/>
    </location>
</feature>
<protein>
    <submittedName>
        <fullName evidence="3">NAD(P)H-binding protein</fullName>
    </submittedName>
</protein>
<dbReference type="PANTHER" id="PTHR12126:SF11">
    <property type="entry name" value="NADH DEHYDROGENASE [UBIQUINONE] 1 ALPHA SUBCOMPLEX SUBUNIT 9, MITOCHONDRIAL"/>
    <property type="match status" value="1"/>
</dbReference>
<evidence type="ECO:0000256" key="1">
    <source>
        <dbReference type="SAM" id="Phobius"/>
    </source>
</evidence>
<dbReference type="Gene3D" id="3.40.50.720">
    <property type="entry name" value="NAD(P)-binding Rossmann-like Domain"/>
    <property type="match status" value="1"/>
</dbReference>
<feature type="domain" description="NAD(P)-binding" evidence="2">
    <location>
        <begin position="7"/>
        <end position="149"/>
    </location>
</feature>
<keyword evidence="1" id="KW-1133">Transmembrane helix</keyword>
<dbReference type="EMBL" id="JBBPCO010000015">
    <property type="protein sequence ID" value="MEK8090702.1"/>
    <property type="molecule type" value="Genomic_DNA"/>
</dbReference>
<feature type="transmembrane region" description="Helical" evidence="1">
    <location>
        <begin position="347"/>
        <end position="371"/>
    </location>
</feature>
<evidence type="ECO:0000313" key="3">
    <source>
        <dbReference type="EMBL" id="MEK8090702.1"/>
    </source>
</evidence>